<protein>
    <submittedName>
        <fullName evidence="16">Peptidase A1 domain-containing protein</fullName>
    </submittedName>
</protein>
<dbReference type="KEGG" id="cel:CELE_C11D2.2"/>
<dbReference type="GO" id="GO:0004190">
    <property type="term" value="F:aspartic-type endopeptidase activity"/>
    <property type="evidence" value="ECO:0000318"/>
    <property type="project" value="GO_Central"/>
</dbReference>
<evidence type="ECO:0000256" key="5">
    <source>
        <dbReference type="ARBA" id="ARBA00022729"/>
    </source>
</evidence>
<evidence type="ECO:0000256" key="4">
    <source>
        <dbReference type="ARBA" id="ARBA00022670"/>
    </source>
</evidence>
<evidence type="ECO:0000256" key="12">
    <source>
        <dbReference type="PIRSR" id="PIRSR601461-2"/>
    </source>
</evidence>
<dbReference type="EMBL" id="BX284604">
    <property type="protein sequence ID" value="CCD64248.1"/>
    <property type="molecule type" value="Genomic_DNA"/>
</dbReference>
<dbReference type="GeneID" id="182511"/>
<evidence type="ECO:0000259" key="15">
    <source>
        <dbReference type="PROSITE" id="PS51767"/>
    </source>
</evidence>
<dbReference type="PANTHER" id="PTHR47966:SF44">
    <property type="entry name" value="PEPTIDASE A1 DOMAIN-CONTAINING PROTEIN"/>
    <property type="match status" value="1"/>
</dbReference>
<dbReference type="SMR" id="O45072"/>
<dbReference type="GO" id="GO:0006508">
    <property type="term" value="P:proteolysis"/>
    <property type="evidence" value="ECO:0000318"/>
    <property type="project" value="GO_Central"/>
</dbReference>
<dbReference type="InterPro" id="IPR021109">
    <property type="entry name" value="Peptidase_aspartic_dom_sf"/>
</dbReference>
<dbReference type="HOGENOM" id="CLU_013253_3_4_1"/>
<dbReference type="CDD" id="cd05471">
    <property type="entry name" value="pepsin_like"/>
    <property type="match status" value="1"/>
</dbReference>
<organism evidence="16 17">
    <name type="scientific">Caenorhabditis elegans</name>
    <dbReference type="NCBI Taxonomy" id="6239"/>
    <lineage>
        <taxon>Eukaryota</taxon>
        <taxon>Metazoa</taxon>
        <taxon>Ecdysozoa</taxon>
        <taxon>Nematoda</taxon>
        <taxon>Chromadorea</taxon>
        <taxon>Rhabditida</taxon>
        <taxon>Rhabditina</taxon>
        <taxon>Rhabditomorpha</taxon>
        <taxon>Rhabditoidea</taxon>
        <taxon>Rhabditidae</taxon>
        <taxon>Peloderinae</taxon>
        <taxon>Caenorhabditis</taxon>
    </lineage>
</organism>
<dbReference type="OrthoDB" id="5839471at2759"/>
<dbReference type="PeptideAtlas" id="O45072"/>
<keyword evidence="8" id="KW-0865">Zymogen</keyword>
<evidence type="ECO:0000256" key="13">
    <source>
        <dbReference type="RuleBase" id="RU000454"/>
    </source>
</evidence>
<dbReference type="WormBase" id="C11D2.2">
    <property type="protein sequence ID" value="CE44638"/>
    <property type="gene ID" value="WBGene00015700"/>
    <property type="gene designation" value="asp-9"/>
</dbReference>
<evidence type="ECO:0000256" key="10">
    <source>
        <dbReference type="ARBA" id="ARBA00023180"/>
    </source>
</evidence>
<evidence type="ECO:0000256" key="2">
    <source>
        <dbReference type="ARBA" id="ARBA00007447"/>
    </source>
</evidence>
<proteinExistence type="inferred from homology"/>
<dbReference type="CTD" id="182511"/>
<dbReference type="InterPro" id="IPR001461">
    <property type="entry name" value="Aspartic_peptidase_A1"/>
</dbReference>
<dbReference type="AlphaFoldDB" id="O45072"/>
<evidence type="ECO:0000313" key="18">
    <source>
        <dbReference type="WormBase" id="C11D2.2"/>
    </source>
</evidence>
<evidence type="ECO:0000256" key="11">
    <source>
        <dbReference type="PIRSR" id="PIRSR601461-1"/>
    </source>
</evidence>
<dbReference type="PROSITE" id="PS51767">
    <property type="entry name" value="PEPTIDASE_A1"/>
    <property type="match status" value="1"/>
</dbReference>
<dbReference type="UCSC" id="C11D2.2">
    <property type="organism name" value="c. elegans"/>
</dbReference>
<dbReference type="FunFam" id="2.40.70.10:FF:000179">
    <property type="entry name" value="ASpartyl Protease"/>
    <property type="match status" value="1"/>
</dbReference>
<dbReference type="MEROPS" id="A01.A75"/>
<dbReference type="RefSeq" id="NP_500928.2">
    <property type="nucleotide sequence ID" value="NM_068527.5"/>
</dbReference>
<dbReference type="SUPFAM" id="SSF50630">
    <property type="entry name" value="Acid proteases"/>
    <property type="match status" value="1"/>
</dbReference>
<dbReference type="Proteomes" id="UP000001940">
    <property type="component" value="Chromosome IV"/>
</dbReference>
<dbReference type="PROSITE" id="PS00141">
    <property type="entry name" value="ASP_PROTEASE"/>
    <property type="match status" value="1"/>
</dbReference>
<keyword evidence="10" id="KW-0325">Glycoprotein</keyword>
<keyword evidence="3" id="KW-0964">Secreted</keyword>
<accession>O45072</accession>
<keyword evidence="17" id="KW-1185">Reference proteome</keyword>
<dbReference type="PaxDb" id="6239-C11D2.2"/>
<feature type="active site" evidence="11">
    <location>
        <position position="85"/>
    </location>
</feature>
<dbReference type="OMA" id="ATMHASA"/>
<dbReference type="AGR" id="WB:WBGene00015700"/>
<sequence>MKHWFLTVLLIGTLSIFETKYQVRVQRGKLVKHATQKYGLRRFDRLVGGQHQHVADFRDFAYFGNITLGTPIESTAEQTFLVVLDTGSSNVWVPDNSCGIDDKKSACTYKKKYFGTDSSSYEKDGTPFSISYGTGSASGYFGKDTLCFSDTTLCIKSQIFGQANNIAPFFANQEIDGILGLGFTDLAVHSVPPPFVNAVEQGLVDEPIFTVYLEHHGIKKEASGGYFTYGGEDPDHCGEIITWIPLTKAAYWQFRMQGIGIDNVNEHKNGWEVISDTGTSFIGGPGKVIQDIANKYGATYDEYSDSYVIPCSEIKNLRSLKMKINDLTFEIDPINLVAHPDSSECDLTLFDMYGGGFGPSWILGDPFIRQFCNIHDIKNKRIGLAHSKQQ</sequence>
<evidence type="ECO:0000313" key="17">
    <source>
        <dbReference type="Proteomes" id="UP000001940"/>
    </source>
</evidence>
<dbReference type="FunFam" id="2.40.70.10:FF:000058">
    <property type="entry name" value="ASpartyl Protease"/>
    <property type="match status" value="1"/>
</dbReference>
<dbReference type="Bgee" id="WBGene00015700">
    <property type="expression patterns" value="Expressed in larva"/>
</dbReference>
<reference evidence="16 17" key="1">
    <citation type="journal article" date="1998" name="Science">
        <title>Genome sequence of the nematode C. elegans: a platform for investigating biology.</title>
        <authorList>
            <consortium name="The C. elegans sequencing consortium"/>
            <person name="Sulson J.E."/>
            <person name="Waterston R."/>
        </authorList>
    </citation>
    <scope>NUCLEOTIDE SEQUENCE [LARGE SCALE GENOMIC DNA]</scope>
    <source>
        <strain evidence="16 17">Bristol N2</strain>
    </source>
</reference>
<comment type="similarity">
    <text evidence="2 13">Belongs to the peptidase A1 family.</text>
</comment>
<feature type="domain" description="Peptidase A1" evidence="15">
    <location>
        <begin position="62"/>
        <end position="385"/>
    </location>
</feature>
<dbReference type="InParanoid" id="O45072"/>
<dbReference type="GO" id="GO:0006915">
    <property type="term" value="P:apoptotic process"/>
    <property type="evidence" value="ECO:0000318"/>
    <property type="project" value="GO_Central"/>
</dbReference>
<dbReference type="PANTHER" id="PTHR47966">
    <property type="entry name" value="BETA-SITE APP-CLEAVING ENZYME, ISOFORM A-RELATED"/>
    <property type="match status" value="1"/>
</dbReference>
<feature type="active site" evidence="11">
    <location>
        <position position="276"/>
    </location>
</feature>
<evidence type="ECO:0000256" key="14">
    <source>
        <dbReference type="SAM" id="SignalP"/>
    </source>
</evidence>
<evidence type="ECO:0000256" key="8">
    <source>
        <dbReference type="ARBA" id="ARBA00023145"/>
    </source>
</evidence>
<gene>
    <name evidence="16 18" type="primary">asp-9</name>
    <name evidence="18" type="ORF">C11D2.2</name>
    <name evidence="16" type="ORF">CELE_C11D2.2</name>
</gene>
<dbReference type="InterPro" id="IPR001969">
    <property type="entry name" value="Aspartic_peptidase_AS"/>
</dbReference>
<feature type="disulfide bond" evidence="12">
    <location>
        <begin position="98"/>
        <end position="107"/>
    </location>
</feature>
<dbReference type="STRING" id="6239.C11D2.2.1"/>
<dbReference type="Gene3D" id="2.40.70.10">
    <property type="entry name" value="Acid Proteases"/>
    <property type="match status" value="2"/>
</dbReference>
<dbReference type="InterPro" id="IPR033121">
    <property type="entry name" value="PEPTIDASE_A1"/>
</dbReference>
<feature type="chain" id="PRO_5012859020" evidence="14">
    <location>
        <begin position="16"/>
        <end position="390"/>
    </location>
</feature>
<keyword evidence="4 13" id="KW-0645">Protease</keyword>
<keyword evidence="7 13" id="KW-0378">Hydrolase</keyword>
<dbReference type="eggNOG" id="KOG1339">
    <property type="taxonomic scope" value="Eukaryota"/>
</dbReference>
<dbReference type="GO" id="GO:0005764">
    <property type="term" value="C:lysosome"/>
    <property type="evidence" value="ECO:0000318"/>
    <property type="project" value="GO_Central"/>
</dbReference>
<comment type="subcellular location">
    <subcellularLocation>
        <location evidence="1">Secreted</location>
    </subcellularLocation>
</comment>
<evidence type="ECO:0000256" key="1">
    <source>
        <dbReference type="ARBA" id="ARBA00004613"/>
    </source>
</evidence>
<evidence type="ECO:0000256" key="7">
    <source>
        <dbReference type="ARBA" id="ARBA00022801"/>
    </source>
</evidence>
<evidence type="ECO:0000256" key="6">
    <source>
        <dbReference type="ARBA" id="ARBA00022750"/>
    </source>
</evidence>
<evidence type="ECO:0000313" key="16">
    <source>
        <dbReference type="EMBL" id="CCD64248.1"/>
    </source>
</evidence>
<evidence type="ECO:0000256" key="9">
    <source>
        <dbReference type="ARBA" id="ARBA00023157"/>
    </source>
</evidence>
<dbReference type="InterPro" id="IPR034164">
    <property type="entry name" value="Pepsin-like_dom"/>
</dbReference>
<dbReference type="PRINTS" id="PR00792">
    <property type="entry name" value="PEPSIN"/>
</dbReference>
<dbReference type="FunCoup" id="O45072">
    <property type="interactions" value="25"/>
</dbReference>
<dbReference type="GO" id="GO:0005576">
    <property type="term" value="C:extracellular region"/>
    <property type="evidence" value="ECO:0007669"/>
    <property type="project" value="UniProtKB-SubCell"/>
</dbReference>
<keyword evidence="9 12" id="KW-1015">Disulfide bond</keyword>
<name>O45072_CAEEL</name>
<feature type="signal peptide" evidence="14">
    <location>
        <begin position="1"/>
        <end position="15"/>
    </location>
</feature>
<dbReference type="PhylomeDB" id="O45072"/>
<dbReference type="Reactome" id="R-CEL-2022377">
    <property type="pathway name" value="Metabolism of Angiotensinogen to Angiotensins"/>
</dbReference>
<dbReference type="Pfam" id="PF00026">
    <property type="entry name" value="Asp"/>
    <property type="match status" value="1"/>
</dbReference>
<evidence type="ECO:0000256" key="3">
    <source>
        <dbReference type="ARBA" id="ARBA00022525"/>
    </source>
</evidence>
<keyword evidence="6 13" id="KW-0064">Aspartyl protease</keyword>
<keyword evidence="5 14" id="KW-0732">Signal</keyword>